<keyword evidence="3" id="KW-1185">Reference proteome</keyword>
<dbReference type="AlphaFoldDB" id="U4L1E9"/>
<evidence type="ECO:0000313" key="2">
    <source>
        <dbReference type="EMBL" id="CCX05904.1"/>
    </source>
</evidence>
<feature type="region of interest" description="Disordered" evidence="1">
    <location>
        <begin position="253"/>
        <end position="311"/>
    </location>
</feature>
<dbReference type="Proteomes" id="UP000018144">
    <property type="component" value="Unassembled WGS sequence"/>
</dbReference>
<feature type="region of interest" description="Disordered" evidence="1">
    <location>
        <begin position="171"/>
        <end position="191"/>
    </location>
</feature>
<dbReference type="EMBL" id="HF935275">
    <property type="protein sequence ID" value="CCX05904.1"/>
    <property type="molecule type" value="Genomic_DNA"/>
</dbReference>
<accession>U4L1E9</accession>
<reference evidence="2 3" key="1">
    <citation type="journal article" date="2013" name="PLoS Genet.">
        <title>The genome and development-dependent transcriptomes of Pyronema confluens: a window into fungal evolution.</title>
        <authorList>
            <person name="Traeger S."/>
            <person name="Altegoer F."/>
            <person name="Freitag M."/>
            <person name="Gabaldon T."/>
            <person name="Kempken F."/>
            <person name="Kumar A."/>
            <person name="Marcet-Houben M."/>
            <person name="Poggeler S."/>
            <person name="Stajich J.E."/>
            <person name="Nowrousian M."/>
        </authorList>
    </citation>
    <scope>NUCLEOTIDE SEQUENCE [LARGE SCALE GENOMIC DNA]</scope>
    <source>
        <strain evidence="3">CBS 100304</strain>
        <tissue evidence="2">Vegetative mycelium</tissue>
    </source>
</reference>
<name>U4L1E9_PYROM</name>
<gene>
    <name evidence="2" type="ORF">PCON_05491</name>
</gene>
<organism evidence="2 3">
    <name type="scientific">Pyronema omphalodes (strain CBS 100304)</name>
    <name type="common">Pyronema confluens</name>
    <dbReference type="NCBI Taxonomy" id="1076935"/>
    <lineage>
        <taxon>Eukaryota</taxon>
        <taxon>Fungi</taxon>
        <taxon>Dikarya</taxon>
        <taxon>Ascomycota</taxon>
        <taxon>Pezizomycotina</taxon>
        <taxon>Pezizomycetes</taxon>
        <taxon>Pezizales</taxon>
        <taxon>Pyronemataceae</taxon>
        <taxon>Pyronema</taxon>
    </lineage>
</organism>
<proteinExistence type="predicted"/>
<feature type="compositionally biased region" description="Basic and acidic residues" evidence="1">
    <location>
        <begin position="291"/>
        <end position="309"/>
    </location>
</feature>
<evidence type="ECO:0000256" key="1">
    <source>
        <dbReference type="SAM" id="MobiDB-lite"/>
    </source>
</evidence>
<protein>
    <submittedName>
        <fullName evidence="2">Uncharacterized protein</fullName>
    </submittedName>
</protein>
<dbReference type="OrthoDB" id="5428674at2759"/>
<feature type="compositionally biased region" description="Low complexity" evidence="1">
    <location>
        <begin position="253"/>
        <end position="274"/>
    </location>
</feature>
<evidence type="ECO:0000313" key="3">
    <source>
        <dbReference type="Proteomes" id="UP000018144"/>
    </source>
</evidence>
<sequence>MSTTTTTTINNNNTACISLTGIGGSSDAQNLITAPCTRCGHHEEIKSILRVVAAAKPSTSVPATEAAAEDEDLTSTLTTLTTVLRRHGEDLNAITLLKPSTPNDVAPGNPLVHDPEDLKHLTSGVTRLMCTLHDKVTRLDVAEREMKRKAERLEEEKRRFEEERREFRRLTMVSPMGRKSGQSFDSDDEKRPNLANRLSFYEAAVWDDEKEAQLQAAEKKLSWANRNWSPEQEDVLPMVEALREEKRRAKKYSTLLLSTSPSAPKTRRSFSMSKSSKKDLKLRKSASSVVEIRDKEGKRRGSEGDEGKKGSSFLRFFGRKSASAA</sequence>